<feature type="compositionally biased region" description="Basic and acidic residues" evidence="1">
    <location>
        <begin position="1"/>
        <end position="141"/>
    </location>
</feature>
<dbReference type="InterPro" id="IPR016024">
    <property type="entry name" value="ARM-type_fold"/>
</dbReference>
<protein>
    <submittedName>
        <fullName evidence="2">Uncharacterized protein</fullName>
    </submittedName>
</protein>
<dbReference type="Proteomes" id="UP000324800">
    <property type="component" value="Unassembled WGS sequence"/>
</dbReference>
<feature type="region of interest" description="Disordered" evidence="1">
    <location>
        <begin position="1136"/>
        <end position="1249"/>
    </location>
</feature>
<feature type="compositionally biased region" description="Acidic residues" evidence="1">
    <location>
        <begin position="999"/>
        <end position="1011"/>
    </location>
</feature>
<evidence type="ECO:0000256" key="1">
    <source>
        <dbReference type="SAM" id="MobiDB-lite"/>
    </source>
</evidence>
<feature type="region of interest" description="Disordered" evidence="1">
    <location>
        <begin position="581"/>
        <end position="896"/>
    </location>
</feature>
<dbReference type="InterPro" id="IPR011989">
    <property type="entry name" value="ARM-like"/>
</dbReference>
<evidence type="ECO:0000313" key="2">
    <source>
        <dbReference type="EMBL" id="KAA6387193.1"/>
    </source>
</evidence>
<feature type="compositionally biased region" description="Basic and acidic residues" evidence="1">
    <location>
        <begin position="728"/>
        <end position="810"/>
    </location>
</feature>
<feature type="compositionally biased region" description="Basic and acidic residues" evidence="1">
    <location>
        <begin position="887"/>
        <end position="896"/>
    </location>
</feature>
<feature type="compositionally biased region" description="Low complexity" evidence="1">
    <location>
        <begin position="359"/>
        <end position="379"/>
    </location>
</feature>
<feature type="compositionally biased region" description="Basic and acidic residues" evidence="1">
    <location>
        <begin position="408"/>
        <end position="423"/>
    </location>
</feature>
<sequence length="1558" mass="179501">NAQRAKDRLENKLRDQEEQQKKAEDDRRKAQQEKDRIENILKDQEDENQRVLKDKQKADDQRRKAEEAKRRAEDELDRTDDKIKDQERKLRQKDAEIEDLKKQLMKDNDNLQQKQKELVKEKDRLSEKEKELSQQRKKTQDPDINSIALQPEDKKRGSIFQLTNQLRCGEDKNKDQLPAAKELFNKVADNIDVRDQIERSDLLNVLADHTRAEQAPDPLFVYSSGILNLIALSDAVEDGKPKTAQVIAYPLLHIIKSNYKKQSKQASQALNKLIEDSKPTKDCMVSNDDIVKTIEQILVSNIIPTNLTITYLGEEDEQPYKPRTLQSDDTPQYLASNVQYPTTSTHTPIHPSGSNQSLSQSQPGYQPVQSQQPYSSTSSDPNTNQMVNSLQTPQNIGTAPVLSARRQQSQERKGDLTERKRNKDLNELERKRLKDLAVLEAQGNVYKHVMSHILDVLNQLLKEQVDPKKLAVYVPTLTVLKNKAIQQQQEEGELPKEQVQSQIRELRKLAKEKAAKGELPKDELPLNKLKELAAEEDLGGIAVRAMMILAYLKDKGIDVDSPAIQQQAEILEYQQQKKPYLLNENDSYNRKPRRGRDDNERQYDDKDEYRPEEQRSYKDSSRRAGPESGQRQRDKDPNVERDNDYYKPGYDRYKNKEREQPDDYEKDKDQQTGPQDKNRDRGRAGYNLASRRSAPIKGQEIDPDNENNGQGQQQDYDDGGRYVSRYGDLPKESRDDVNKPKNKDQRRDSSRDRSARSQTGDRYKPVDKDGTTDSRRSGDKDKEKDPRRAESGPEYKDSLRSRDRPQDGDRPGYGAGNDYKDSNRDKPQAGDRNKYNDYYDDEDNDPDQKNKKENIDDYNKDKDPNRDSSKDKNKPKRKRYSQLQELQDQKNKAEDERDRALLYVLQKELQDFADIEKENEDLKRRLNELLNAKDKDQRPPVDKSKDFDAAKDSDYYPQQYRPPADTGKDETPDVMQSQQSQAYPPPFTQSQRLYGVGQNDEDQADENEELGLPDGTVIDDFIDETKYIYLVSAVMKYLDFDREIYNKAVELLKNRVNQLPLSVKQQIATPNVFYDLALMLGVETQNRKTLGPGYRVMGQSVKSLAPLQPLYTQPQIQQQTQIQVKAKDSVTNIPTTITQTPQKYPAPLAPTRSAQRQPVINQTQPQAQSTSFFSFLTPSQTKKLSEQDQLEDSQYRRGSPSQSQSYDPKRTASKDRGQTPPRKLSNTVSGFDPKATQTRSNSPYRTKTLQTGDTIILEIDPQLARNQIQNKPLTPQELAKNIDDVCIIVSSLLQQNRLSLGIAINRSNIVEAILQKALTVSPSGKDKSQRQMKDVKHIHSQCLYYFTHKADPKMKLKLEEEKNIIPVAVNLLRHPDTNVVTDAIIALNQIIGGGLSRVKHGELHPDRDLFERENYLDEIWNVFQQKQTEDTKNYAALCIGRLHQALPLPEQYNEILKFLRLLCHSADQYEARAALQTFCGLAEVQENHENFVTRDFLSELVLFFKAKRTFTYVNTLWLLITLLRKGTLKTKQLVKDHVNSQIEHIRLLKDEANLKSMK</sequence>
<feature type="compositionally biased region" description="Polar residues" evidence="1">
    <location>
        <begin position="1224"/>
        <end position="1249"/>
    </location>
</feature>
<feature type="non-terminal residue" evidence="2">
    <location>
        <position position="1558"/>
    </location>
</feature>
<comment type="caution">
    <text evidence="2">The sequence shown here is derived from an EMBL/GenBank/DDBJ whole genome shotgun (WGS) entry which is preliminary data.</text>
</comment>
<feature type="compositionally biased region" description="Basic and acidic residues" evidence="1">
    <location>
        <begin position="929"/>
        <end position="954"/>
    </location>
</feature>
<dbReference type="InterPro" id="IPR052824">
    <property type="entry name" value="m6A_RNA_Methylation_Regulator"/>
</dbReference>
<feature type="non-terminal residue" evidence="2">
    <location>
        <position position="1"/>
    </location>
</feature>
<gene>
    <name evidence="2" type="ORF">EZS28_017280</name>
</gene>
<feature type="region of interest" description="Disordered" evidence="1">
    <location>
        <begin position="341"/>
        <end position="423"/>
    </location>
</feature>
<feature type="region of interest" description="Disordered" evidence="1">
    <location>
        <begin position="1"/>
        <end position="149"/>
    </location>
</feature>
<feature type="compositionally biased region" description="Basic and acidic residues" evidence="1">
    <location>
        <begin position="1207"/>
        <end position="1217"/>
    </location>
</feature>
<dbReference type="Gene3D" id="1.25.10.10">
    <property type="entry name" value="Leucine-rich Repeat Variant"/>
    <property type="match status" value="1"/>
</dbReference>
<feature type="compositionally biased region" description="Polar residues" evidence="1">
    <location>
        <begin position="974"/>
        <end position="992"/>
    </location>
</feature>
<feature type="compositionally biased region" description="Basic and acidic residues" evidence="1">
    <location>
        <begin position="595"/>
        <end position="683"/>
    </location>
</feature>
<dbReference type="PANTHER" id="PTHR13585:SF19">
    <property type="entry name" value="ZINC FINGER CCCH DOMAIN-CONTAINING PROTEIN 13"/>
    <property type="match status" value="1"/>
</dbReference>
<feature type="compositionally biased region" description="Polar residues" evidence="1">
    <location>
        <begin position="1152"/>
        <end position="1182"/>
    </location>
</feature>
<proteinExistence type="predicted"/>
<feature type="region of interest" description="Disordered" evidence="1">
    <location>
        <begin position="929"/>
        <end position="1015"/>
    </location>
</feature>
<feature type="compositionally biased region" description="Low complexity" evidence="1">
    <location>
        <begin position="341"/>
        <end position="352"/>
    </location>
</feature>
<reference evidence="2 3" key="1">
    <citation type="submission" date="2019-03" db="EMBL/GenBank/DDBJ databases">
        <title>Single cell metagenomics reveals metabolic interactions within the superorganism composed of flagellate Streblomastix strix and complex community of Bacteroidetes bacteria on its surface.</title>
        <authorList>
            <person name="Treitli S.C."/>
            <person name="Kolisko M."/>
            <person name="Husnik F."/>
            <person name="Keeling P."/>
            <person name="Hampl V."/>
        </authorList>
    </citation>
    <scope>NUCLEOTIDE SEQUENCE [LARGE SCALE GENOMIC DNA]</scope>
    <source>
        <strain evidence="2">ST1C</strain>
    </source>
</reference>
<dbReference type="EMBL" id="SNRW01004478">
    <property type="protein sequence ID" value="KAA6387193.1"/>
    <property type="molecule type" value="Genomic_DNA"/>
</dbReference>
<feature type="compositionally biased region" description="Basic and acidic residues" evidence="1">
    <location>
        <begin position="846"/>
        <end position="872"/>
    </location>
</feature>
<name>A0A5J4VXX0_9EUKA</name>
<feature type="compositionally biased region" description="Polar residues" evidence="1">
    <location>
        <begin position="380"/>
        <end position="397"/>
    </location>
</feature>
<dbReference type="SUPFAM" id="SSF48371">
    <property type="entry name" value="ARM repeat"/>
    <property type="match status" value="1"/>
</dbReference>
<dbReference type="PANTHER" id="PTHR13585">
    <property type="entry name" value="CHASCON, ISOFORM D-RELATED"/>
    <property type="match status" value="1"/>
</dbReference>
<organism evidence="2 3">
    <name type="scientific">Streblomastix strix</name>
    <dbReference type="NCBI Taxonomy" id="222440"/>
    <lineage>
        <taxon>Eukaryota</taxon>
        <taxon>Metamonada</taxon>
        <taxon>Preaxostyla</taxon>
        <taxon>Oxymonadida</taxon>
        <taxon>Streblomastigidae</taxon>
        <taxon>Streblomastix</taxon>
    </lineage>
</organism>
<evidence type="ECO:0000313" key="3">
    <source>
        <dbReference type="Proteomes" id="UP000324800"/>
    </source>
</evidence>
<accession>A0A5J4VXX0</accession>
<feature type="compositionally biased region" description="Basic and acidic residues" evidence="1">
    <location>
        <begin position="818"/>
        <end position="837"/>
    </location>
</feature>